<reference evidence="6" key="1">
    <citation type="journal article" date="2019" name="bioRxiv">
        <title>The Genome of the Zebra Mussel, Dreissena polymorpha: A Resource for Invasive Species Research.</title>
        <authorList>
            <person name="McCartney M.A."/>
            <person name="Auch B."/>
            <person name="Kono T."/>
            <person name="Mallez S."/>
            <person name="Zhang Y."/>
            <person name="Obille A."/>
            <person name="Becker A."/>
            <person name="Abrahante J.E."/>
            <person name="Garbe J."/>
            <person name="Badalamenti J.P."/>
            <person name="Herman A."/>
            <person name="Mangelson H."/>
            <person name="Liachko I."/>
            <person name="Sullivan S."/>
            <person name="Sone E.D."/>
            <person name="Koren S."/>
            <person name="Silverstein K.A.T."/>
            <person name="Beckman K.B."/>
            <person name="Gohl D.M."/>
        </authorList>
    </citation>
    <scope>NUCLEOTIDE SEQUENCE</scope>
    <source>
        <strain evidence="6">Duluth1</strain>
        <tissue evidence="6">Whole animal</tissue>
    </source>
</reference>
<feature type="chain" id="PRO_5039372427" description="NTR domain-containing protein" evidence="5">
    <location>
        <begin position="21"/>
        <end position="128"/>
    </location>
</feature>
<evidence type="ECO:0000313" key="6">
    <source>
        <dbReference type="EMBL" id="KAH3890234.1"/>
    </source>
</evidence>
<evidence type="ECO:0008006" key="8">
    <source>
        <dbReference type="Google" id="ProtNLM"/>
    </source>
</evidence>
<organism evidence="6 7">
    <name type="scientific">Dreissena polymorpha</name>
    <name type="common">Zebra mussel</name>
    <name type="synonym">Mytilus polymorpha</name>
    <dbReference type="NCBI Taxonomy" id="45954"/>
    <lineage>
        <taxon>Eukaryota</taxon>
        <taxon>Metazoa</taxon>
        <taxon>Spiralia</taxon>
        <taxon>Lophotrochozoa</taxon>
        <taxon>Mollusca</taxon>
        <taxon>Bivalvia</taxon>
        <taxon>Autobranchia</taxon>
        <taxon>Heteroconchia</taxon>
        <taxon>Euheterodonta</taxon>
        <taxon>Imparidentia</taxon>
        <taxon>Neoheterodontei</taxon>
        <taxon>Myida</taxon>
        <taxon>Dreissenoidea</taxon>
        <taxon>Dreissenidae</taxon>
        <taxon>Dreissena</taxon>
    </lineage>
</organism>
<proteinExistence type="predicted"/>
<name>A0A9D4S2L2_DREPO</name>
<dbReference type="Proteomes" id="UP000828390">
    <property type="component" value="Unassembled WGS sequence"/>
</dbReference>
<dbReference type="Gene3D" id="2.40.50.120">
    <property type="match status" value="1"/>
</dbReference>
<accession>A0A9D4S2L2</accession>
<evidence type="ECO:0000256" key="2">
    <source>
        <dbReference type="ARBA" id="ARBA00022525"/>
    </source>
</evidence>
<comment type="caution">
    <text evidence="6">The sequence shown here is derived from an EMBL/GenBank/DDBJ whole genome shotgun (WGS) entry which is preliminary data.</text>
</comment>
<evidence type="ECO:0000256" key="3">
    <source>
        <dbReference type="PIRSR" id="PIRSR601820-1"/>
    </source>
</evidence>
<dbReference type="GO" id="GO:0002020">
    <property type="term" value="F:protease binding"/>
    <property type="evidence" value="ECO:0007669"/>
    <property type="project" value="TreeGrafter"/>
</dbReference>
<dbReference type="AlphaFoldDB" id="A0A9D4S2L2"/>
<dbReference type="Pfam" id="PF00965">
    <property type="entry name" value="TIMP"/>
    <property type="match status" value="1"/>
</dbReference>
<dbReference type="InterPro" id="IPR008993">
    <property type="entry name" value="TIMP-like_OB-fold"/>
</dbReference>
<gene>
    <name evidence="6" type="ORF">DPMN_014307</name>
</gene>
<dbReference type="InterPro" id="IPR001820">
    <property type="entry name" value="TIMP"/>
</dbReference>
<keyword evidence="3" id="KW-0479">Metal-binding</keyword>
<evidence type="ECO:0000256" key="5">
    <source>
        <dbReference type="SAM" id="SignalP"/>
    </source>
</evidence>
<dbReference type="PANTHER" id="PTHR11844:SF33">
    <property type="entry name" value="TISSUE INHIBITOR OF METALLOPROTEINASE"/>
    <property type="match status" value="1"/>
</dbReference>
<feature type="disulfide bond" evidence="4">
    <location>
        <begin position="23"/>
        <end position="109"/>
    </location>
</feature>
<dbReference type="PANTHER" id="PTHR11844">
    <property type="entry name" value="METALLOPROTEASE INHIBITOR"/>
    <property type="match status" value="1"/>
</dbReference>
<feature type="signal peptide" evidence="5">
    <location>
        <begin position="1"/>
        <end position="20"/>
    </location>
</feature>
<keyword evidence="3" id="KW-0862">Zinc</keyword>
<keyword evidence="7" id="KW-1185">Reference proteome</keyword>
<protein>
    <recommendedName>
        <fullName evidence="8">NTR domain-containing protein</fullName>
    </recommendedName>
</protein>
<dbReference type="GO" id="GO:0005615">
    <property type="term" value="C:extracellular space"/>
    <property type="evidence" value="ECO:0007669"/>
    <property type="project" value="TreeGrafter"/>
</dbReference>
<feature type="disulfide bond" evidence="4">
    <location>
        <begin position="21"/>
        <end position="83"/>
    </location>
</feature>
<dbReference type="GO" id="GO:0008191">
    <property type="term" value="F:metalloendopeptidase inhibitor activity"/>
    <property type="evidence" value="ECO:0007669"/>
    <property type="project" value="InterPro"/>
</dbReference>
<sequence>MNIAYVLLALSAAVFCPGEACRCGIVEEKDRFCRAEWGMIGHVVSSTVVGDERVFGVIVRGSLKGNTGYSFLRVYTSTVGSLCGVKLGVNKDYLLAGSINQQRLYLGLCSIVRELTSAELLTYRPPPC</sequence>
<evidence type="ECO:0000256" key="4">
    <source>
        <dbReference type="PIRSR" id="PIRSR601820-3"/>
    </source>
</evidence>
<dbReference type="GO" id="GO:0051045">
    <property type="term" value="P:negative regulation of membrane protein ectodomain proteolysis"/>
    <property type="evidence" value="ECO:0007669"/>
    <property type="project" value="TreeGrafter"/>
</dbReference>
<keyword evidence="4" id="KW-1015">Disulfide bond</keyword>
<feature type="binding site" evidence="3">
    <location>
        <position position="21"/>
    </location>
    <ligand>
        <name>Zn(2+)</name>
        <dbReference type="ChEBI" id="CHEBI:29105"/>
        <note>ligand shared with metalloproteinase partner</note>
    </ligand>
</feature>
<dbReference type="OrthoDB" id="6049783at2759"/>
<evidence type="ECO:0000313" key="7">
    <source>
        <dbReference type="Proteomes" id="UP000828390"/>
    </source>
</evidence>
<keyword evidence="2" id="KW-0964">Secreted</keyword>
<reference evidence="6" key="2">
    <citation type="submission" date="2020-11" db="EMBL/GenBank/DDBJ databases">
        <authorList>
            <person name="McCartney M.A."/>
            <person name="Auch B."/>
            <person name="Kono T."/>
            <person name="Mallez S."/>
            <person name="Becker A."/>
            <person name="Gohl D.M."/>
            <person name="Silverstein K.A.T."/>
            <person name="Koren S."/>
            <person name="Bechman K.B."/>
            <person name="Herman A."/>
            <person name="Abrahante J.E."/>
            <person name="Garbe J."/>
        </authorList>
    </citation>
    <scope>NUCLEOTIDE SEQUENCE</scope>
    <source>
        <strain evidence="6">Duluth1</strain>
        <tissue evidence="6">Whole animal</tissue>
    </source>
</reference>
<dbReference type="SUPFAM" id="SSF50242">
    <property type="entry name" value="TIMP-like"/>
    <property type="match status" value="1"/>
</dbReference>
<evidence type="ECO:0000256" key="1">
    <source>
        <dbReference type="ARBA" id="ARBA00004613"/>
    </source>
</evidence>
<dbReference type="GO" id="GO:0046872">
    <property type="term" value="F:metal ion binding"/>
    <property type="evidence" value="ECO:0007669"/>
    <property type="project" value="UniProtKB-KW"/>
</dbReference>
<dbReference type="EMBL" id="JAIWYP010000001">
    <property type="protein sequence ID" value="KAH3890234.1"/>
    <property type="molecule type" value="Genomic_DNA"/>
</dbReference>
<dbReference type="GO" id="GO:0031012">
    <property type="term" value="C:extracellular matrix"/>
    <property type="evidence" value="ECO:0007669"/>
    <property type="project" value="TreeGrafter"/>
</dbReference>
<keyword evidence="5" id="KW-0732">Signal</keyword>
<comment type="subcellular location">
    <subcellularLocation>
        <location evidence="1">Secreted</location>
    </subcellularLocation>
</comment>